<reference evidence="1" key="1">
    <citation type="journal article" date="2023" name="G3 (Bethesda)">
        <title>A reference genome for the long-term kleptoplast-retaining sea slug Elysia crispata morphotype clarki.</title>
        <authorList>
            <person name="Eastman K.E."/>
            <person name="Pendleton A.L."/>
            <person name="Shaikh M.A."/>
            <person name="Suttiyut T."/>
            <person name="Ogas R."/>
            <person name="Tomko P."/>
            <person name="Gavelis G."/>
            <person name="Widhalm J.R."/>
            <person name="Wisecaver J.H."/>
        </authorList>
    </citation>
    <scope>NUCLEOTIDE SEQUENCE</scope>
    <source>
        <strain evidence="1">ECLA1</strain>
    </source>
</reference>
<sequence>MTLLNGVICLCNNLGDLNFSTVYDLSMALWSMLPAFRIASKATLTYTRPGVANAGTCTDAQLVRVGLERAKAFFNVDNRVGLERAKAFFNVDNRVVGLDIAKAFFNVDDTVVGLL</sequence>
<comment type="caution">
    <text evidence="1">The sequence shown here is derived from an EMBL/GenBank/DDBJ whole genome shotgun (WGS) entry which is preliminary data.</text>
</comment>
<name>A0AAE1D7G4_9GAST</name>
<accession>A0AAE1D7G4</accession>
<proteinExistence type="predicted"/>
<gene>
    <name evidence="1" type="ORF">RRG08_009756</name>
</gene>
<organism evidence="1 2">
    <name type="scientific">Elysia crispata</name>
    <name type="common">lettuce slug</name>
    <dbReference type="NCBI Taxonomy" id="231223"/>
    <lineage>
        <taxon>Eukaryota</taxon>
        <taxon>Metazoa</taxon>
        <taxon>Spiralia</taxon>
        <taxon>Lophotrochozoa</taxon>
        <taxon>Mollusca</taxon>
        <taxon>Gastropoda</taxon>
        <taxon>Heterobranchia</taxon>
        <taxon>Euthyneura</taxon>
        <taxon>Panpulmonata</taxon>
        <taxon>Sacoglossa</taxon>
        <taxon>Placobranchoidea</taxon>
        <taxon>Plakobranchidae</taxon>
        <taxon>Elysia</taxon>
    </lineage>
</organism>
<evidence type="ECO:0000313" key="1">
    <source>
        <dbReference type="EMBL" id="KAK3759570.1"/>
    </source>
</evidence>
<protein>
    <submittedName>
        <fullName evidence="1">Uncharacterized protein</fullName>
    </submittedName>
</protein>
<evidence type="ECO:0000313" key="2">
    <source>
        <dbReference type="Proteomes" id="UP001283361"/>
    </source>
</evidence>
<keyword evidence="2" id="KW-1185">Reference proteome</keyword>
<dbReference type="EMBL" id="JAWDGP010005112">
    <property type="protein sequence ID" value="KAK3759570.1"/>
    <property type="molecule type" value="Genomic_DNA"/>
</dbReference>
<dbReference type="Proteomes" id="UP001283361">
    <property type="component" value="Unassembled WGS sequence"/>
</dbReference>
<dbReference type="AlphaFoldDB" id="A0AAE1D7G4"/>